<comment type="catalytic activity">
    <reaction evidence="12">
        <text>L-threonyl-[protein] + ATP = O-phospho-L-threonyl-[protein] + ADP + H(+)</text>
        <dbReference type="Rhea" id="RHEA:46608"/>
        <dbReference type="Rhea" id="RHEA-COMP:11060"/>
        <dbReference type="Rhea" id="RHEA-COMP:11605"/>
        <dbReference type="ChEBI" id="CHEBI:15378"/>
        <dbReference type="ChEBI" id="CHEBI:30013"/>
        <dbReference type="ChEBI" id="CHEBI:30616"/>
        <dbReference type="ChEBI" id="CHEBI:61977"/>
        <dbReference type="ChEBI" id="CHEBI:456216"/>
        <dbReference type="EC" id="2.7.11.22"/>
    </reaction>
</comment>
<keyword evidence="4" id="KW-0723">Serine/threonine-protein kinase</keyword>
<keyword evidence="16" id="KW-1185">Reference proteome</keyword>
<dbReference type="InterPro" id="IPR011009">
    <property type="entry name" value="Kinase-like_dom_sf"/>
</dbReference>
<evidence type="ECO:0000256" key="11">
    <source>
        <dbReference type="ARBA" id="ARBA00023306"/>
    </source>
</evidence>
<keyword evidence="5" id="KW-0597">Phosphoprotein</keyword>
<dbReference type="EMBL" id="JAHUTJ010018896">
    <property type="protein sequence ID" value="MED6271752.1"/>
    <property type="molecule type" value="Genomic_DNA"/>
</dbReference>
<organism evidence="15 16">
    <name type="scientific">Characodon lateralis</name>
    <dbReference type="NCBI Taxonomy" id="208331"/>
    <lineage>
        <taxon>Eukaryota</taxon>
        <taxon>Metazoa</taxon>
        <taxon>Chordata</taxon>
        <taxon>Craniata</taxon>
        <taxon>Vertebrata</taxon>
        <taxon>Euteleostomi</taxon>
        <taxon>Actinopterygii</taxon>
        <taxon>Neopterygii</taxon>
        <taxon>Teleostei</taxon>
        <taxon>Neoteleostei</taxon>
        <taxon>Acanthomorphata</taxon>
        <taxon>Ovalentaria</taxon>
        <taxon>Atherinomorphae</taxon>
        <taxon>Cyprinodontiformes</taxon>
        <taxon>Goodeidae</taxon>
        <taxon>Characodon</taxon>
    </lineage>
</organism>
<dbReference type="PROSITE" id="PS50011">
    <property type="entry name" value="PROTEIN_KINASE_DOM"/>
    <property type="match status" value="1"/>
</dbReference>
<keyword evidence="11" id="KW-0131">Cell cycle</keyword>
<comment type="catalytic activity">
    <reaction evidence="13">
        <text>L-seryl-[protein] + ATP = O-phospho-L-seryl-[protein] + ADP + H(+)</text>
        <dbReference type="Rhea" id="RHEA:17989"/>
        <dbReference type="Rhea" id="RHEA-COMP:9863"/>
        <dbReference type="Rhea" id="RHEA-COMP:11604"/>
        <dbReference type="ChEBI" id="CHEBI:15378"/>
        <dbReference type="ChEBI" id="CHEBI:29999"/>
        <dbReference type="ChEBI" id="CHEBI:30616"/>
        <dbReference type="ChEBI" id="CHEBI:83421"/>
        <dbReference type="ChEBI" id="CHEBI:456216"/>
        <dbReference type="EC" id="2.7.11.22"/>
    </reaction>
</comment>
<dbReference type="Gene3D" id="1.10.510.10">
    <property type="entry name" value="Transferase(Phosphotransferase) domain 1"/>
    <property type="match status" value="1"/>
</dbReference>
<keyword evidence="10" id="KW-0067">ATP-binding</keyword>
<keyword evidence="9 15" id="KW-0418">Kinase</keyword>
<keyword evidence="3" id="KW-0963">Cytoplasm</keyword>
<proteinExistence type="predicted"/>
<dbReference type="EC" id="2.7.11.22" evidence="2"/>
<dbReference type="PANTHER" id="PTHR24056:SF129">
    <property type="entry name" value="CYCLIN-DEPENDENT KINASE 4"/>
    <property type="match status" value="1"/>
</dbReference>
<evidence type="ECO:0000256" key="9">
    <source>
        <dbReference type="ARBA" id="ARBA00022777"/>
    </source>
</evidence>
<dbReference type="SMART" id="SM00220">
    <property type="entry name" value="S_TKc"/>
    <property type="match status" value="1"/>
</dbReference>
<evidence type="ECO:0000256" key="1">
    <source>
        <dbReference type="ARBA" id="ARBA00004496"/>
    </source>
</evidence>
<reference evidence="15 16" key="1">
    <citation type="submission" date="2021-06" db="EMBL/GenBank/DDBJ databases">
        <authorList>
            <person name="Palmer J.M."/>
        </authorList>
    </citation>
    <scope>NUCLEOTIDE SEQUENCE [LARGE SCALE GENOMIC DNA]</scope>
    <source>
        <strain evidence="15 16">CL_MEX2019</strain>
        <tissue evidence="15">Muscle</tissue>
    </source>
</reference>
<dbReference type="InterPro" id="IPR000719">
    <property type="entry name" value="Prot_kinase_dom"/>
</dbReference>
<dbReference type="Pfam" id="PF00069">
    <property type="entry name" value="Pkinase"/>
    <property type="match status" value="1"/>
</dbReference>
<dbReference type="Proteomes" id="UP001352852">
    <property type="component" value="Unassembled WGS sequence"/>
</dbReference>
<accession>A0ABU7D9A5</accession>
<feature type="domain" description="Protein kinase" evidence="14">
    <location>
        <begin position="1"/>
        <end position="133"/>
    </location>
</feature>
<evidence type="ECO:0000256" key="8">
    <source>
        <dbReference type="ARBA" id="ARBA00022741"/>
    </source>
</evidence>
<comment type="subcellular location">
    <subcellularLocation>
        <location evidence="1">Cytoplasm</location>
    </subcellularLocation>
</comment>
<evidence type="ECO:0000256" key="2">
    <source>
        <dbReference type="ARBA" id="ARBA00012425"/>
    </source>
</evidence>
<comment type="caution">
    <text evidence="15">The sequence shown here is derived from an EMBL/GenBank/DDBJ whole genome shotgun (WGS) entry which is preliminary data.</text>
</comment>
<dbReference type="PANTHER" id="PTHR24056">
    <property type="entry name" value="CELL DIVISION PROTEIN KINASE"/>
    <property type="match status" value="1"/>
</dbReference>
<evidence type="ECO:0000256" key="5">
    <source>
        <dbReference type="ARBA" id="ARBA00022553"/>
    </source>
</evidence>
<keyword evidence="6" id="KW-0132">Cell division</keyword>
<evidence type="ECO:0000259" key="14">
    <source>
        <dbReference type="PROSITE" id="PS50011"/>
    </source>
</evidence>
<evidence type="ECO:0000256" key="4">
    <source>
        <dbReference type="ARBA" id="ARBA00022527"/>
    </source>
</evidence>
<evidence type="ECO:0000256" key="13">
    <source>
        <dbReference type="ARBA" id="ARBA00048367"/>
    </source>
</evidence>
<feature type="non-terminal residue" evidence="15">
    <location>
        <position position="1"/>
    </location>
</feature>
<gene>
    <name evidence="15" type="primary">CDK4_1</name>
    <name evidence="15" type="ORF">CHARACLAT_023525</name>
</gene>
<evidence type="ECO:0000256" key="7">
    <source>
        <dbReference type="ARBA" id="ARBA00022679"/>
    </source>
</evidence>
<dbReference type="SUPFAM" id="SSF56112">
    <property type="entry name" value="Protein kinase-like (PK-like)"/>
    <property type="match status" value="1"/>
</dbReference>
<evidence type="ECO:0000256" key="10">
    <source>
        <dbReference type="ARBA" id="ARBA00022840"/>
    </source>
</evidence>
<evidence type="ECO:0000256" key="3">
    <source>
        <dbReference type="ARBA" id="ARBA00022490"/>
    </source>
</evidence>
<protein>
    <recommendedName>
        <fullName evidence="2">cyclin-dependent kinase</fullName>
        <ecNumber evidence="2">2.7.11.22</ecNumber>
    </recommendedName>
</protein>
<dbReference type="GO" id="GO:0016301">
    <property type="term" value="F:kinase activity"/>
    <property type="evidence" value="ECO:0007669"/>
    <property type="project" value="UniProtKB-KW"/>
</dbReference>
<sequence length="140" mass="16155">ENKATSRVKQFVVVTLWYRPPEVLLQSCYATPVDIWSTGCIFAEMFRRKPLFCGESEMDQLGKIFEVIGLPPQEEWPTDVTVQRKNFPPLKARSITDFVPEINEQGAKLLMQMLTFDPLKRISAMNALEHPYFQDGEKKS</sequence>
<evidence type="ECO:0000256" key="12">
    <source>
        <dbReference type="ARBA" id="ARBA00047811"/>
    </source>
</evidence>
<dbReference type="InterPro" id="IPR050108">
    <property type="entry name" value="CDK"/>
</dbReference>
<keyword evidence="8" id="KW-0547">Nucleotide-binding</keyword>
<evidence type="ECO:0000256" key="6">
    <source>
        <dbReference type="ARBA" id="ARBA00022618"/>
    </source>
</evidence>
<name>A0ABU7D9A5_9TELE</name>
<keyword evidence="7" id="KW-0808">Transferase</keyword>
<evidence type="ECO:0000313" key="16">
    <source>
        <dbReference type="Proteomes" id="UP001352852"/>
    </source>
</evidence>
<evidence type="ECO:0000313" key="15">
    <source>
        <dbReference type="EMBL" id="MED6271752.1"/>
    </source>
</evidence>